<dbReference type="InterPro" id="IPR011993">
    <property type="entry name" value="PH-like_dom_sf"/>
</dbReference>
<dbReference type="PROSITE" id="PS50003">
    <property type="entry name" value="PH_DOMAIN"/>
    <property type="match status" value="1"/>
</dbReference>
<dbReference type="AlphaFoldDB" id="A0ABD0YQD5"/>
<keyword evidence="3" id="KW-1185">Reference proteome</keyword>
<dbReference type="Pfam" id="PF00169">
    <property type="entry name" value="PH"/>
    <property type="match status" value="1"/>
</dbReference>
<evidence type="ECO:0000313" key="3">
    <source>
        <dbReference type="Proteomes" id="UP001558652"/>
    </source>
</evidence>
<dbReference type="Proteomes" id="UP001558652">
    <property type="component" value="Unassembled WGS sequence"/>
</dbReference>
<organism evidence="2 3">
    <name type="scientific">Ranatra chinensis</name>
    <dbReference type="NCBI Taxonomy" id="642074"/>
    <lineage>
        <taxon>Eukaryota</taxon>
        <taxon>Metazoa</taxon>
        <taxon>Ecdysozoa</taxon>
        <taxon>Arthropoda</taxon>
        <taxon>Hexapoda</taxon>
        <taxon>Insecta</taxon>
        <taxon>Pterygota</taxon>
        <taxon>Neoptera</taxon>
        <taxon>Paraneoptera</taxon>
        <taxon>Hemiptera</taxon>
        <taxon>Heteroptera</taxon>
        <taxon>Panheteroptera</taxon>
        <taxon>Nepomorpha</taxon>
        <taxon>Nepidae</taxon>
        <taxon>Ranatrinae</taxon>
        <taxon>Ranatra</taxon>
    </lineage>
</organism>
<sequence length="125" mass="14396">MQGCLRRKTILKDGRKPAVASWQRYWVQLWANSLVFYLPKAFKGTERTDYRREPCKVTPTTGCLVSLSDNPMHPDIFHIRDPIKSNLYKFKACSREEAQSWFSALQETLGLGQDADNPANLISFE</sequence>
<accession>A0ABD0YQD5</accession>
<comment type="caution">
    <text evidence="2">The sequence shown here is derived from an EMBL/GenBank/DDBJ whole genome shotgun (WGS) entry which is preliminary data.</text>
</comment>
<dbReference type="InterPro" id="IPR001849">
    <property type="entry name" value="PH_domain"/>
</dbReference>
<dbReference type="CDD" id="cd13310">
    <property type="entry name" value="PH_RalGPS1_2"/>
    <property type="match status" value="1"/>
</dbReference>
<dbReference type="SMART" id="SM00233">
    <property type="entry name" value="PH"/>
    <property type="match status" value="1"/>
</dbReference>
<proteinExistence type="predicted"/>
<evidence type="ECO:0000259" key="1">
    <source>
        <dbReference type="PROSITE" id="PS50003"/>
    </source>
</evidence>
<feature type="domain" description="PH" evidence="1">
    <location>
        <begin position="1"/>
        <end position="110"/>
    </location>
</feature>
<reference evidence="2 3" key="1">
    <citation type="submission" date="2024-07" db="EMBL/GenBank/DDBJ databases">
        <title>Chromosome-level genome assembly of the water stick insect Ranatra chinensis (Heteroptera: Nepidae).</title>
        <authorList>
            <person name="Liu X."/>
        </authorList>
    </citation>
    <scope>NUCLEOTIDE SEQUENCE [LARGE SCALE GENOMIC DNA]</scope>
    <source>
        <strain evidence="2">Cailab_2021Rc</strain>
        <tissue evidence="2">Muscle</tissue>
    </source>
</reference>
<protein>
    <recommendedName>
        <fullName evidence="1">PH domain-containing protein</fullName>
    </recommendedName>
</protein>
<dbReference type="EMBL" id="JBFDAA010000016">
    <property type="protein sequence ID" value="KAL1117470.1"/>
    <property type="molecule type" value="Genomic_DNA"/>
</dbReference>
<dbReference type="SUPFAM" id="SSF50729">
    <property type="entry name" value="PH domain-like"/>
    <property type="match status" value="1"/>
</dbReference>
<dbReference type="Gene3D" id="2.30.29.30">
    <property type="entry name" value="Pleckstrin-homology domain (PH domain)/Phosphotyrosine-binding domain (PTB)"/>
    <property type="match status" value="1"/>
</dbReference>
<evidence type="ECO:0000313" key="2">
    <source>
        <dbReference type="EMBL" id="KAL1117470.1"/>
    </source>
</evidence>
<gene>
    <name evidence="2" type="ORF">AAG570_004795</name>
</gene>
<name>A0ABD0YQD5_9HEMI</name>